<dbReference type="HOGENOM" id="CLU_2460825_0_0_1"/>
<dbReference type="AlphaFoldDB" id="A0A0C3AUR9"/>
<reference evidence="1 2" key="1">
    <citation type="submission" date="2014-04" db="EMBL/GenBank/DDBJ databases">
        <authorList>
            <consortium name="DOE Joint Genome Institute"/>
            <person name="Kuo A."/>
            <person name="Tarkka M."/>
            <person name="Buscot F."/>
            <person name="Kohler A."/>
            <person name="Nagy L.G."/>
            <person name="Floudas D."/>
            <person name="Copeland A."/>
            <person name="Barry K.W."/>
            <person name="Cichocki N."/>
            <person name="Veneault-Fourrey C."/>
            <person name="LaButti K."/>
            <person name="Lindquist E.A."/>
            <person name="Lipzen A."/>
            <person name="Lundell T."/>
            <person name="Morin E."/>
            <person name="Murat C."/>
            <person name="Sun H."/>
            <person name="Tunlid A."/>
            <person name="Henrissat B."/>
            <person name="Grigoriev I.V."/>
            <person name="Hibbett D.S."/>
            <person name="Martin F."/>
            <person name="Nordberg H.P."/>
            <person name="Cantor M.N."/>
            <person name="Hua S.X."/>
        </authorList>
    </citation>
    <scope>NUCLEOTIDE SEQUENCE [LARGE SCALE GENOMIC DNA]</scope>
    <source>
        <strain evidence="1 2">F 1598</strain>
    </source>
</reference>
<dbReference type="InParanoid" id="A0A0C3AUR9"/>
<protein>
    <submittedName>
        <fullName evidence="1">Uncharacterized protein</fullName>
    </submittedName>
</protein>
<keyword evidence="2" id="KW-1185">Reference proteome</keyword>
<evidence type="ECO:0000313" key="1">
    <source>
        <dbReference type="EMBL" id="KIM77668.1"/>
    </source>
</evidence>
<dbReference type="InterPro" id="IPR041078">
    <property type="entry name" value="Plavaka"/>
</dbReference>
<name>A0A0C3AUR9_PILCF</name>
<reference evidence="2" key="2">
    <citation type="submission" date="2015-01" db="EMBL/GenBank/DDBJ databases">
        <title>Evolutionary Origins and Diversification of the Mycorrhizal Mutualists.</title>
        <authorList>
            <consortium name="DOE Joint Genome Institute"/>
            <consortium name="Mycorrhizal Genomics Consortium"/>
            <person name="Kohler A."/>
            <person name="Kuo A."/>
            <person name="Nagy L.G."/>
            <person name="Floudas D."/>
            <person name="Copeland A."/>
            <person name="Barry K.W."/>
            <person name="Cichocki N."/>
            <person name="Veneault-Fourrey C."/>
            <person name="LaButti K."/>
            <person name="Lindquist E.A."/>
            <person name="Lipzen A."/>
            <person name="Lundell T."/>
            <person name="Morin E."/>
            <person name="Murat C."/>
            <person name="Riley R."/>
            <person name="Ohm R."/>
            <person name="Sun H."/>
            <person name="Tunlid A."/>
            <person name="Henrissat B."/>
            <person name="Grigoriev I.V."/>
            <person name="Hibbett D.S."/>
            <person name="Martin F."/>
        </authorList>
    </citation>
    <scope>NUCLEOTIDE SEQUENCE [LARGE SCALE GENOMIC DNA]</scope>
    <source>
        <strain evidence="2">F 1598</strain>
    </source>
</reference>
<dbReference type="OrthoDB" id="2418900at2759"/>
<sequence>NISKDIRHQPSLHGTVLIGYLPAVKLPLVKAGNEGVEMMCSDGYIHCVFPILAAFIADHPEQCLIACCQETFCPWCTVSPKDRGEQKYS</sequence>
<organism evidence="1 2">
    <name type="scientific">Piloderma croceum (strain F 1598)</name>
    <dbReference type="NCBI Taxonomy" id="765440"/>
    <lineage>
        <taxon>Eukaryota</taxon>
        <taxon>Fungi</taxon>
        <taxon>Dikarya</taxon>
        <taxon>Basidiomycota</taxon>
        <taxon>Agaricomycotina</taxon>
        <taxon>Agaricomycetes</taxon>
        <taxon>Agaricomycetidae</taxon>
        <taxon>Atheliales</taxon>
        <taxon>Atheliaceae</taxon>
        <taxon>Piloderma</taxon>
    </lineage>
</organism>
<evidence type="ECO:0000313" key="2">
    <source>
        <dbReference type="Proteomes" id="UP000054166"/>
    </source>
</evidence>
<dbReference type="EMBL" id="KN833022">
    <property type="protein sequence ID" value="KIM77668.1"/>
    <property type="molecule type" value="Genomic_DNA"/>
</dbReference>
<feature type="non-terminal residue" evidence="1">
    <location>
        <position position="1"/>
    </location>
</feature>
<proteinExistence type="predicted"/>
<accession>A0A0C3AUR9</accession>
<gene>
    <name evidence="1" type="ORF">PILCRDRAFT_76442</name>
</gene>
<dbReference type="Proteomes" id="UP000054166">
    <property type="component" value="Unassembled WGS sequence"/>
</dbReference>
<dbReference type="Pfam" id="PF18759">
    <property type="entry name" value="Plavaka"/>
    <property type="match status" value="1"/>
</dbReference>